<proteinExistence type="predicted"/>
<evidence type="ECO:0000313" key="2">
    <source>
        <dbReference type="EMBL" id="PQM35853.1"/>
    </source>
</evidence>
<dbReference type="InterPro" id="IPR002182">
    <property type="entry name" value="NB-ARC"/>
</dbReference>
<protein>
    <submittedName>
        <fullName evidence="2">Putative disease resistance protein</fullName>
    </submittedName>
</protein>
<evidence type="ECO:0000313" key="3">
    <source>
        <dbReference type="Proteomes" id="UP000250321"/>
    </source>
</evidence>
<dbReference type="AlphaFoldDB" id="A0A314UEC5"/>
<organism evidence="2 3">
    <name type="scientific">Prunus yedoensis var. nudiflora</name>
    <dbReference type="NCBI Taxonomy" id="2094558"/>
    <lineage>
        <taxon>Eukaryota</taxon>
        <taxon>Viridiplantae</taxon>
        <taxon>Streptophyta</taxon>
        <taxon>Embryophyta</taxon>
        <taxon>Tracheophyta</taxon>
        <taxon>Spermatophyta</taxon>
        <taxon>Magnoliopsida</taxon>
        <taxon>eudicotyledons</taxon>
        <taxon>Gunneridae</taxon>
        <taxon>Pentapetalae</taxon>
        <taxon>rosids</taxon>
        <taxon>fabids</taxon>
        <taxon>Rosales</taxon>
        <taxon>Rosaceae</taxon>
        <taxon>Amygdaloideae</taxon>
        <taxon>Amygdaleae</taxon>
        <taxon>Prunus</taxon>
    </lineage>
</organism>
<reference evidence="2 3" key="1">
    <citation type="submission" date="2018-02" db="EMBL/GenBank/DDBJ databases">
        <title>Draft genome of wild Prunus yedoensis var. nudiflora.</title>
        <authorList>
            <person name="Baek S."/>
            <person name="Kim J.-H."/>
            <person name="Choi K."/>
            <person name="Kim G.-B."/>
            <person name="Cho A."/>
            <person name="Jang H."/>
            <person name="Shin C.-H."/>
            <person name="Yu H.-J."/>
            <person name="Mun J.-H."/>
        </authorList>
    </citation>
    <scope>NUCLEOTIDE SEQUENCE [LARGE SCALE GENOMIC DNA]</scope>
    <source>
        <strain evidence="3">cv. Jeju island</strain>
        <tissue evidence="2">Leaf</tissue>
    </source>
</reference>
<dbReference type="Pfam" id="PF00931">
    <property type="entry name" value="NB-ARC"/>
    <property type="match status" value="1"/>
</dbReference>
<sequence length="94" mass="10940">MTYDEIAKKLFGVMEEMRCLVILDDIWSIETWNLLKVAFPNVETEAQYPTRHQAVASLPNRNVFSTNSSHSMRMRVGTYLRRKQYLKGLISQAT</sequence>
<accession>A0A314UEC5</accession>
<gene>
    <name evidence="2" type="ORF">Pyn_03937</name>
</gene>
<dbReference type="EMBL" id="PJQY01003617">
    <property type="protein sequence ID" value="PQM35853.1"/>
    <property type="molecule type" value="Genomic_DNA"/>
</dbReference>
<comment type="caution">
    <text evidence="2">The sequence shown here is derived from an EMBL/GenBank/DDBJ whole genome shotgun (WGS) entry which is preliminary data.</text>
</comment>
<feature type="domain" description="NB-ARC" evidence="1">
    <location>
        <begin position="4"/>
        <end position="61"/>
    </location>
</feature>
<dbReference type="OrthoDB" id="1180289at2759"/>
<dbReference type="STRING" id="2094558.A0A314UEC5"/>
<evidence type="ECO:0000259" key="1">
    <source>
        <dbReference type="Pfam" id="PF00931"/>
    </source>
</evidence>
<dbReference type="GO" id="GO:0043531">
    <property type="term" value="F:ADP binding"/>
    <property type="evidence" value="ECO:0007669"/>
    <property type="project" value="InterPro"/>
</dbReference>
<name>A0A314UEC5_PRUYE</name>
<dbReference type="Proteomes" id="UP000250321">
    <property type="component" value="Unassembled WGS sequence"/>
</dbReference>
<keyword evidence="3" id="KW-1185">Reference proteome</keyword>